<dbReference type="KEGG" id="oaa:100077026"/>
<dbReference type="InterPro" id="IPR018881">
    <property type="entry name" value="C2orf69_mit"/>
</dbReference>
<gene>
    <name evidence="1" type="primary">C7H2orf69</name>
</gene>
<proteinExistence type="predicted"/>
<dbReference type="PANTHER" id="PTHR31296:SF1">
    <property type="entry name" value="MITOCHONDRIAL PROTEIN C2ORF69"/>
    <property type="match status" value="1"/>
</dbReference>
<dbReference type="FunCoup" id="F6UMY6">
    <property type="interactions" value="1708"/>
</dbReference>
<dbReference type="OMA" id="DIMSCHP"/>
<dbReference type="Ensembl" id="ENSOANT00000003330.2">
    <property type="protein sequence ID" value="ENSOANP00000003329.2"/>
    <property type="gene ID" value="ENSOANG00000002096.2"/>
</dbReference>
<protein>
    <submittedName>
        <fullName evidence="1">Uncharacterized protein</fullName>
    </submittedName>
</protein>
<accession>F6UMY6</accession>
<dbReference type="PANTHER" id="PTHR31296">
    <property type="entry name" value="UPF0565 PROTEIN C2ORF69"/>
    <property type="match status" value="1"/>
</dbReference>
<evidence type="ECO:0000313" key="2">
    <source>
        <dbReference type="Proteomes" id="UP000002279"/>
    </source>
</evidence>
<dbReference type="Bgee" id="ENSOANG00000002096">
    <property type="expression patterns" value="Expressed in liver and 7 other cell types or tissues"/>
</dbReference>
<dbReference type="CTD" id="137431512"/>
<evidence type="ECO:0000313" key="1">
    <source>
        <dbReference type="Ensembl" id="ENSOANP00000003329.2"/>
    </source>
</evidence>
<dbReference type="eggNOG" id="KOG2800">
    <property type="taxonomic scope" value="Eukaryota"/>
</dbReference>
<dbReference type="GeneTree" id="ENSGT00390000005550"/>
<sequence length="285" mass="31546">MSGPCVRLGAVCGAPAARTNELLLLPAHPPPPPRSPPHHVLYFPGDVQNYGEAMACHPENVQWERWSLESVAAILAARFPGSHVWVVKCSRMHLHKFSCYDNFVRSNTFGAPDHSPDFGALRHLRALLANAFALARDALRSGDGEEEEEEERPESASFTLVGFSKGCVVLNQFLFELKGARADRDLAGFLRTVRAVYWLDGGHSGGGDTWVTCPEALRELARTGISVHAHVTPYQVRDPMRSWIGREHGLFVQILADLGVGVESRLHFAKEAPSIDNHFRVHEVF</sequence>
<reference evidence="1" key="2">
    <citation type="submission" date="2025-08" db="UniProtKB">
        <authorList>
            <consortium name="Ensembl"/>
        </authorList>
    </citation>
    <scope>IDENTIFICATION</scope>
    <source>
        <strain evidence="1">Glennie</strain>
    </source>
</reference>
<dbReference type="OrthoDB" id="419333at2759"/>
<name>F6UMY6_ORNAN</name>
<reference evidence="1" key="3">
    <citation type="submission" date="2025-09" db="UniProtKB">
        <authorList>
            <consortium name="Ensembl"/>
        </authorList>
    </citation>
    <scope>IDENTIFICATION</scope>
    <source>
        <strain evidence="1">Glennie</strain>
    </source>
</reference>
<dbReference type="HOGENOM" id="CLU_028841_1_0_1"/>
<dbReference type="GeneID" id="100077026"/>
<reference evidence="1 2" key="1">
    <citation type="journal article" date="2008" name="Nature">
        <title>Genome analysis of the platypus reveals unique signatures of evolution.</title>
        <authorList>
            <person name="Warren W.C."/>
            <person name="Hillier L.W."/>
            <person name="Marshall Graves J.A."/>
            <person name="Birney E."/>
            <person name="Ponting C.P."/>
            <person name="Grutzner F."/>
            <person name="Belov K."/>
            <person name="Miller W."/>
            <person name="Clarke L."/>
            <person name="Chinwalla A.T."/>
            <person name="Yang S.P."/>
            <person name="Heger A."/>
            <person name="Locke D.P."/>
            <person name="Miethke P."/>
            <person name="Waters P.D."/>
            <person name="Veyrunes F."/>
            <person name="Fulton L."/>
            <person name="Fulton B."/>
            <person name="Graves T."/>
            <person name="Wallis J."/>
            <person name="Puente X.S."/>
            <person name="Lopez-Otin C."/>
            <person name="Ordonez G.R."/>
            <person name="Eichler E.E."/>
            <person name="Chen L."/>
            <person name="Cheng Z."/>
            <person name="Deakin J.E."/>
            <person name="Alsop A."/>
            <person name="Thompson K."/>
            <person name="Kirby P."/>
            <person name="Papenfuss A.T."/>
            <person name="Wakefield M.J."/>
            <person name="Olender T."/>
            <person name="Lancet D."/>
            <person name="Huttley G.A."/>
            <person name="Smit A.F."/>
            <person name="Pask A."/>
            <person name="Temple-Smith P."/>
            <person name="Batzer M.A."/>
            <person name="Walker J.A."/>
            <person name="Konkel M.K."/>
            <person name="Harris R.S."/>
            <person name="Whittington C.M."/>
            <person name="Wong E.S."/>
            <person name="Gemmell N.J."/>
            <person name="Buschiazzo E."/>
            <person name="Vargas Jentzsch I.M."/>
            <person name="Merkel A."/>
            <person name="Schmitz J."/>
            <person name="Zemann A."/>
            <person name="Churakov G."/>
            <person name="Kriegs J.O."/>
            <person name="Brosius J."/>
            <person name="Murchison E.P."/>
            <person name="Sachidanandam R."/>
            <person name="Smith C."/>
            <person name="Hannon G.J."/>
            <person name="Tsend-Ayush E."/>
            <person name="McMillan D."/>
            <person name="Attenborough R."/>
            <person name="Rens W."/>
            <person name="Ferguson-Smith M."/>
            <person name="Lefevre C.M."/>
            <person name="Sharp J.A."/>
            <person name="Nicholas K.R."/>
            <person name="Ray D.A."/>
            <person name="Kube M."/>
            <person name="Reinhardt R."/>
            <person name="Pringle T.H."/>
            <person name="Taylor J."/>
            <person name="Jones R.C."/>
            <person name="Nixon B."/>
            <person name="Dacheux J.L."/>
            <person name="Niwa H."/>
            <person name="Sekita Y."/>
            <person name="Huang X."/>
            <person name="Stark A."/>
            <person name="Kheradpour P."/>
            <person name="Kellis M."/>
            <person name="Flicek P."/>
            <person name="Chen Y."/>
            <person name="Webber C."/>
            <person name="Hardison R."/>
            <person name="Nelson J."/>
            <person name="Hallsworth-Pepin K."/>
            <person name="Delehaunty K."/>
            <person name="Markovic C."/>
            <person name="Minx P."/>
            <person name="Feng Y."/>
            <person name="Kremitzki C."/>
            <person name="Mitreva M."/>
            <person name="Glasscock J."/>
            <person name="Wylie T."/>
            <person name="Wohldmann P."/>
            <person name="Thiru P."/>
            <person name="Nhan M.N."/>
            <person name="Pohl C.S."/>
            <person name="Smith S.M."/>
            <person name="Hou S."/>
            <person name="Nefedov M."/>
            <person name="de Jong P.J."/>
            <person name="Renfree M.B."/>
            <person name="Mardis E.R."/>
            <person name="Wilson R.K."/>
        </authorList>
    </citation>
    <scope>NUCLEOTIDE SEQUENCE [LARGE SCALE GENOMIC DNA]</scope>
    <source>
        <strain evidence="1 2">Glennie</strain>
    </source>
</reference>
<dbReference type="InParanoid" id="F6UMY6"/>
<dbReference type="AlphaFoldDB" id="F6UMY6"/>
<dbReference type="Pfam" id="PF10561">
    <property type="entry name" value="C2orf69"/>
    <property type="match status" value="2"/>
</dbReference>
<dbReference type="Proteomes" id="UP000002279">
    <property type="component" value="Chromosome 7"/>
</dbReference>
<dbReference type="RefSeq" id="XP_028925518.1">
    <property type="nucleotide sequence ID" value="XM_029069685.2"/>
</dbReference>
<organism evidence="1 2">
    <name type="scientific">Ornithorhynchus anatinus</name>
    <name type="common">Duckbill platypus</name>
    <dbReference type="NCBI Taxonomy" id="9258"/>
    <lineage>
        <taxon>Eukaryota</taxon>
        <taxon>Metazoa</taxon>
        <taxon>Chordata</taxon>
        <taxon>Craniata</taxon>
        <taxon>Vertebrata</taxon>
        <taxon>Euteleostomi</taxon>
        <taxon>Mammalia</taxon>
        <taxon>Monotremata</taxon>
        <taxon>Ornithorhynchidae</taxon>
        <taxon>Ornithorhynchus</taxon>
    </lineage>
</organism>
<keyword evidence="2" id="KW-1185">Reference proteome</keyword>
<dbReference type="GO" id="GO:0005739">
    <property type="term" value="C:mitochondrion"/>
    <property type="evidence" value="ECO:0000318"/>
    <property type="project" value="GO_Central"/>
</dbReference>